<dbReference type="Proteomes" id="UP001054252">
    <property type="component" value="Unassembled WGS sequence"/>
</dbReference>
<accession>A0AAV5MEH2</accession>
<proteinExistence type="predicted"/>
<evidence type="ECO:0000313" key="2">
    <source>
        <dbReference type="Proteomes" id="UP001054252"/>
    </source>
</evidence>
<sequence>MDPSIVKLFEEDEDESMHSGADVDALQAALNRHIEGDTPPSQPSDSETGSVVAWENALQLFLVHLMMGSTSRDKPPHTCLKVWT</sequence>
<evidence type="ECO:0000313" key="1">
    <source>
        <dbReference type="EMBL" id="GKV47893.1"/>
    </source>
</evidence>
<organism evidence="1 2">
    <name type="scientific">Rubroshorea leprosula</name>
    <dbReference type="NCBI Taxonomy" id="152421"/>
    <lineage>
        <taxon>Eukaryota</taxon>
        <taxon>Viridiplantae</taxon>
        <taxon>Streptophyta</taxon>
        <taxon>Embryophyta</taxon>
        <taxon>Tracheophyta</taxon>
        <taxon>Spermatophyta</taxon>
        <taxon>Magnoliopsida</taxon>
        <taxon>eudicotyledons</taxon>
        <taxon>Gunneridae</taxon>
        <taxon>Pentapetalae</taxon>
        <taxon>rosids</taxon>
        <taxon>malvids</taxon>
        <taxon>Malvales</taxon>
        <taxon>Dipterocarpaceae</taxon>
        <taxon>Rubroshorea</taxon>
    </lineage>
</organism>
<gene>
    <name evidence="1" type="ORF">SLEP1_g54746</name>
</gene>
<reference evidence="1 2" key="1">
    <citation type="journal article" date="2021" name="Commun. Biol.">
        <title>The genome of Shorea leprosula (Dipterocarpaceae) highlights the ecological relevance of drought in aseasonal tropical rainforests.</title>
        <authorList>
            <person name="Ng K.K.S."/>
            <person name="Kobayashi M.J."/>
            <person name="Fawcett J.A."/>
            <person name="Hatakeyama M."/>
            <person name="Paape T."/>
            <person name="Ng C.H."/>
            <person name="Ang C.C."/>
            <person name="Tnah L.H."/>
            <person name="Lee C.T."/>
            <person name="Nishiyama T."/>
            <person name="Sese J."/>
            <person name="O'Brien M.J."/>
            <person name="Copetti D."/>
            <person name="Mohd Noor M.I."/>
            <person name="Ong R.C."/>
            <person name="Putra M."/>
            <person name="Sireger I.Z."/>
            <person name="Indrioko S."/>
            <person name="Kosugi Y."/>
            <person name="Izuno A."/>
            <person name="Isagi Y."/>
            <person name="Lee S.L."/>
            <person name="Shimizu K.K."/>
        </authorList>
    </citation>
    <scope>NUCLEOTIDE SEQUENCE [LARGE SCALE GENOMIC DNA]</scope>
    <source>
        <strain evidence="1">214</strain>
    </source>
</reference>
<keyword evidence="2" id="KW-1185">Reference proteome</keyword>
<dbReference type="EMBL" id="BPVZ01000239">
    <property type="protein sequence ID" value="GKV47893.1"/>
    <property type="molecule type" value="Genomic_DNA"/>
</dbReference>
<protein>
    <submittedName>
        <fullName evidence="1">Uncharacterized protein</fullName>
    </submittedName>
</protein>
<name>A0AAV5MEH2_9ROSI</name>
<dbReference type="AlphaFoldDB" id="A0AAV5MEH2"/>
<comment type="caution">
    <text evidence="1">The sequence shown here is derived from an EMBL/GenBank/DDBJ whole genome shotgun (WGS) entry which is preliminary data.</text>
</comment>